<gene>
    <name evidence="2" type="ORF">EDD35_7739</name>
</gene>
<feature type="transmembrane region" description="Helical" evidence="1">
    <location>
        <begin position="58"/>
        <end position="84"/>
    </location>
</feature>
<comment type="caution">
    <text evidence="2">The sequence shown here is derived from an EMBL/GenBank/DDBJ whole genome shotgun (WGS) entry which is preliminary data.</text>
</comment>
<dbReference type="AlphaFoldDB" id="A0A3N2G704"/>
<keyword evidence="3" id="KW-1185">Reference proteome</keyword>
<dbReference type="Proteomes" id="UP000274843">
    <property type="component" value="Unassembled WGS sequence"/>
</dbReference>
<evidence type="ECO:0000313" key="2">
    <source>
        <dbReference type="EMBL" id="ROS31999.1"/>
    </source>
</evidence>
<keyword evidence="1" id="KW-0812">Transmembrane</keyword>
<sequence>MDRLGDRLGWRRDERLARRRPWLASLTALIAVSAWVGAVGLVIGAVDLGDTVTARLPFHSTVFAGISLGLVIAVPMTVVTWFAARRDPRTSPAAVVAGTVLIGWIAVEVGIVRTFHVLQPVCVLAGLVVLVAGLRDFGRVRER</sequence>
<protein>
    <submittedName>
        <fullName evidence="2">Uncharacterized protein</fullName>
    </submittedName>
</protein>
<feature type="transmembrane region" description="Helical" evidence="1">
    <location>
        <begin position="21"/>
        <end position="46"/>
    </location>
</feature>
<feature type="transmembrane region" description="Helical" evidence="1">
    <location>
        <begin position="117"/>
        <end position="134"/>
    </location>
</feature>
<evidence type="ECO:0000256" key="1">
    <source>
        <dbReference type="SAM" id="Phobius"/>
    </source>
</evidence>
<proteinExistence type="predicted"/>
<organism evidence="2 3">
    <name type="scientific">Amycolatopsis thermoflava</name>
    <dbReference type="NCBI Taxonomy" id="84480"/>
    <lineage>
        <taxon>Bacteria</taxon>
        <taxon>Bacillati</taxon>
        <taxon>Actinomycetota</taxon>
        <taxon>Actinomycetes</taxon>
        <taxon>Pseudonocardiales</taxon>
        <taxon>Pseudonocardiaceae</taxon>
        <taxon>Amycolatopsis</taxon>
        <taxon>Amycolatopsis methanolica group</taxon>
    </lineage>
</organism>
<reference evidence="2 3" key="1">
    <citation type="submission" date="2018-11" db="EMBL/GenBank/DDBJ databases">
        <title>Sequencing the genomes of 1000 actinobacteria strains.</title>
        <authorList>
            <person name="Klenk H.-P."/>
        </authorList>
    </citation>
    <scope>NUCLEOTIDE SEQUENCE [LARGE SCALE GENOMIC DNA]</scope>
    <source>
        <strain evidence="2 3">DSM 44348</strain>
    </source>
</reference>
<dbReference type="RefSeq" id="WP_123687408.1">
    <property type="nucleotide sequence ID" value="NZ_RKHY01000002.1"/>
</dbReference>
<feature type="transmembrane region" description="Helical" evidence="1">
    <location>
        <begin position="91"/>
        <end position="111"/>
    </location>
</feature>
<dbReference type="GeneID" id="301848969"/>
<dbReference type="EMBL" id="RKHY01000002">
    <property type="protein sequence ID" value="ROS31999.1"/>
    <property type="molecule type" value="Genomic_DNA"/>
</dbReference>
<name>A0A3N2G704_9PSEU</name>
<keyword evidence="1" id="KW-1133">Transmembrane helix</keyword>
<accession>A0A3N2G704</accession>
<keyword evidence="1" id="KW-0472">Membrane</keyword>
<evidence type="ECO:0000313" key="3">
    <source>
        <dbReference type="Proteomes" id="UP000274843"/>
    </source>
</evidence>